<dbReference type="PROSITE" id="PS50093">
    <property type="entry name" value="PKD"/>
    <property type="match status" value="1"/>
</dbReference>
<dbReference type="InterPro" id="IPR007280">
    <property type="entry name" value="Peptidase_C_arc/bac"/>
</dbReference>
<dbReference type="Gene3D" id="2.60.120.380">
    <property type="match status" value="2"/>
</dbReference>
<dbReference type="InterPro" id="IPR000601">
    <property type="entry name" value="PKD_dom"/>
</dbReference>
<dbReference type="InterPro" id="IPR035986">
    <property type="entry name" value="PKD_dom_sf"/>
</dbReference>
<evidence type="ECO:0000256" key="16">
    <source>
        <dbReference type="ARBA" id="ARBA00034318"/>
    </source>
</evidence>
<dbReference type="GO" id="GO:0008270">
    <property type="term" value="F:zinc ion binding"/>
    <property type="evidence" value="ECO:0007669"/>
    <property type="project" value="InterPro"/>
</dbReference>
<dbReference type="Pfam" id="PF08453">
    <property type="entry name" value="Peptidase_M9_N"/>
    <property type="match status" value="1"/>
</dbReference>
<dbReference type="Gene3D" id="2.60.40.10">
    <property type="entry name" value="Immunoglobulins"/>
    <property type="match status" value="1"/>
</dbReference>
<dbReference type="Gene3D" id="3.30.980.50">
    <property type="match status" value="1"/>
</dbReference>
<dbReference type="FunFam" id="2.60.40.10:FF:000270">
    <property type="entry name" value="Cell surface protein"/>
    <property type="match status" value="1"/>
</dbReference>
<comment type="cofactor">
    <cofactor evidence="2">
        <name>Ca(2+)</name>
        <dbReference type="ChEBI" id="CHEBI:29108"/>
    </cofactor>
</comment>
<evidence type="ECO:0000256" key="13">
    <source>
        <dbReference type="ARBA" id="ARBA00023026"/>
    </source>
</evidence>
<evidence type="ECO:0000256" key="3">
    <source>
        <dbReference type="ARBA" id="ARBA00001947"/>
    </source>
</evidence>
<keyword evidence="9 19" id="KW-0732">Signal</keyword>
<geneLocation type="plasmid" evidence="21">
    <name>unnamed2</name>
</geneLocation>
<keyword evidence="21" id="KW-0614">Plasmid</keyword>
<dbReference type="AlphaFoldDB" id="A0A0F6Y0L7"/>
<dbReference type="PANTHER" id="PTHR13062">
    <property type="entry name" value="COLLAGENASE"/>
    <property type="match status" value="1"/>
</dbReference>
<dbReference type="RefSeq" id="WP_031414858.1">
    <property type="nucleotide sequence ID" value="NZ_CP011076.1"/>
</dbReference>
<organism evidence="21">
    <name type="scientific">Brevibacillus laterosporus</name>
    <name type="common">Bacillus laterosporus</name>
    <dbReference type="NCBI Taxonomy" id="1465"/>
    <lineage>
        <taxon>Bacteria</taxon>
        <taxon>Bacillati</taxon>
        <taxon>Bacillota</taxon>
        <taxon>Bacilli</taxon>
        <taxon>Bacillales</taxon>
        <taxon>Paenibacillaceae</taxon>
        <taxon>Brevibacillus</taxon>
    </lineage>
</organism>
<evidence type="ECO:0000256" key="4">
    <source>
        <dbReference type="ARBA" id="ARBA00004613"/>
    </source>
</evidence>
<keyword evidence="6" id="KW-0964">Secreted</keyword>
<dbReference type="GO" id="GO:0004222">
    <property type="term" value="F:metalloendopeptidase activity"/>
    <property type="evidence" value="ECO:0007669"/>
    <property type="project" value="UniProtKB-EC"/>
</dbReference>
<keyword evidence="7" id="KW-0645">Protease</keyword>
<proteinExistence type="inferred from homology"/>
<evidence type="ECO:0000256" key="10">
    <source>
        <dbReference type="ARBA" id="ARBA00022801"/>
    </source>
</evidence>
<dbReference type="SMART" id="SM00089">
    <property type="entry name" value="PKD"/>
    <property type="match status" value="1"/>
</dbReference>
<evidence type="ECO:0000256" key="14">
    <source>
        <dbReference type="ARBA" id="ARBA00023049"/>
    </source>
</evidence>
<dbReference type="PANTHER" id="PTHR13062:SF9">
    <property type="entry name" value="MICROBIAL COLLAGENASE"/>
    <property type="match status" value="1"/>
</dbReference>
<accession>A0A0F6Y0L7</accession>
<evidence type="ECO:0000256" key="2">
    <source>
        <dbReference type="ARBA" id="ARBA00001913"/>
    </source>
</evidence>
<dbReference type="Gene3D" id="1.10.390.20">
    <property type="match status" value="1"/>
</dbReference>
<dbReference type="InterPro" id="IPR022409">
    <property type="entry name" value="PKD/Chitinase_dom"/>
</dbReference>
<feature type="chain" id="PRO_5002512622" description="microbial collagenase" evidence="19">
    <location>
        <begin position="30"/>
        <end position="1094"/>
    </location>
</feature>
<comment type="cofactor">
    <cofactor evidence="3">
        <name>Zn(2+)</name>
        <dbReference type="ChEBI" id="CHEBI:29105"/>
    </cofactor>
</comment>
<gene>
    <name evidence="21" type="ORF">EX87_19130</name>
</gene>
<feature type="domain" description="PKD" evidence="20">
    <location>
        <begin position="774"/>
        <end position="855"/>
    </location>
</feature>
<evidence type="ECO:0000313" key="21">
    <source>
        <dbReference type="EMBL" id="AKF95746.1"/>
    </source>
</evidence>
<dbReference type="Pfam" id="PF18911">
    <property type="entry name" value="PKD_4"/>
    <property type="match status" value="1"/>
</dbReference>
<dbReference type="InterPro" id="IPR041379">
    <property type="entry name" value="ColG_subdomain"/>
</dbReference>
<evidence type="ECO:0000256" key="1">
    <source>
        <dbReference type="ARBA" id="ARBA00000424"/>
    </source>
</evidence>
<dbReference type="GO" id="GO:0006508">
    <property type="term" value="P:proteolysis"/>
    <property type="evidence" value="ECO:0007669"/>
    <property type="project" value="UniProtKB-KW"/>
</dbReference>
<evidence type="ECO:0000256" key="5">
    <source>
        <dbReference type="ARBA" id="ARBA00012653"/>
    </source>
</evidence>
<evidence type="ECO:0000256" key="12">
    <source>
        <dbReference type="ARBA" id="ARBA00022837"/>
    </source>
</evidence>
<comment type="similarity">
    <text evidence="16">Belongs to the peptidase M9B family. Collagenase subfamily.</text>
</comment>
<dbReference type="InterPro" id="IPR002169">
    <property type="entry name" value="Peptidase_M9A/M9B"/>
</dbReference>
<evidence type="ECO:0000256" key="7">
    <source>
        <dbReference type="ARBA" id="ARBA00022670"/>
    </source>
</evidence>
<dbReference type="InterPro" id="IPR013661">
    <property type="entry name" value="Peptidase_M9_N_dom"/>
</dbReference>
<evidence type="ECO:0000256" key="6">
    <source>
        <dbReference type="ARBA" id="ARBA00022525"/>
    </source>
</evidence>
<dbReference type="EMBL" id="CP011076">
    <property type="protein sequence ID" value="AKF95746.1"/>
    <property type="molecule type" value="Genomic_DNA"/>
</dbReference>
<dbReference type="SUPFAM" id="SSF49299">
    <property type="entry name" value="PKD domain"/>
    <property type="match status" value="1"/>
</dbReference>
<dbReference type="Pfam" id="PF18496">
    <property type="entry name" value="ColG_sub"/>
    <property type="match status" value="1"/>
</dbReference>
<dbReference type="Pfam" id="PF01752">
    <property type="entry name" value="Peptidase_M9"/>
    <property type="match status" value="1"/>
</dbReference>
<feature type="active site" evidence="18">
    <location>
        <position position="504"/>
    </location>
</feature>
<feature type="signal peptide" evidence="19">
    <location>
        <begin position="1"/>
        <end position="29"/>
    </location>
</feature>
<dbReference type="SUPFAM" id="SSF89260">
    <property type="entry name" value="Collagen-binding domain"/>
    <property type="match status" value="2"/>
</dbReference>
<dbReference type="EC" id="3.4.24.3" evidence="5"/>
<keyword evidence="13" id="KW-0843">Virulence</keyword>
<keyword evidence="11" id="KW-0862">Zinc</keyword>
<dbReference type="GO" id="GO:0005576">
    <property type="term" value="C:extracellular region"/>
    <property type="evidence" value="ECO:0007669"/>
    <property type="project" value="UniProtKB-SubCell"/>
</dbReference>
<evidence type="ECO:0000256" key="15">
    <source>
        <dbReference type="ARBA" id="ARBA00023145"/>
    </source>
</evidence>
<evidence type="ECO:0000256" key="11">
    <source>
        <dbReference type="ARBA" id="ARBA00022833"/>
    </source>
</evidence>
<evidence type="ECO:0000256" key="17">
    <source>
        <dbReference type="ARBA" id="ARBA00034362"/>
    </source>
</evidence>
<dbReference type="CDD" id="cd00146">
    <property type="entry name" value="PKD"/>
    <property type="match status" value="1"/>
</dbReference>
<protein>
    <recommendedName>
        <fullName evidence="5">microbial collagenase</fullName>
        <ecNumber evidence="5">3.4.24.3</ecNumber>
    </recommendedName>
    <alternativeName>
        <fullName evidence="17">Microbial collagenase</fullName>
    </alternativeName>
</protein>
<dbReference type="Pfam" id="PF04151">
    <property type="entry name" value="PPC"/>
    <property type="match status" value="1"/>
</dbReference>
<keyword evidence="8" id="KW-0479">Metal-binding</keyword>
<evidence type="ECO:0000256" key="19">
    <source>
        <dbReference type="SAM" id="SignalP"/>
    </source>
</evidence>
<dbReference type="InterPro" id="IPR013783">
    <property type="entry name" value="Ig-like_fold"/>
</dbReference>
<dbReference type="Gene3D" id="3.40.30.160">
    <property type="entry name" value="Collagenase ColT, N-terminal domain"/>
    <property type="match status" value="1"/>
</dbReference>
<reference evidence="21" key="1">
    <citation type="submission" date="2015-03" db="EMBL/GenBank/DDBJ databases">
        <title>MIGS Cultured Bacterial/Archaeal sample from Brevibacillus laterosporus.</title>
        <authorList>
            <person name="Zeng D."/>
            <person name="Zhu L."/>
            <person name="Dong G."/>
            <person name="Ye W."/>
            <person name="Ren D."/>
            <person name="Wu L."/>
            <person name="Xu J."/>
            <person name="Li G."/>
            <person name="Guo L."/>
        </authorList>
    </citation>
    <scope>NUCLEOTIDE SEQUENCE</scope>
    <source>
        <strain evidence="21">B9</strain>
        <plasmid evidence="21">unnamed2</plasmid>
    </source>
</reference>
<evidence type="ECO:0000259" key="20">
    <source>
        <dbReference type="PROSITE" id="PS50093"/>
    </source>
</evidence>
<comment type="subcellular location">
    <subcellularLocation>
        <location evidence="4">Secreted</location>
    </subcellularLocation>
</comment>
<evidence type="ECO:0000256" key="9">
    <source>
        <dbReference type="ARBA" id="ARBA00022729"/>
    </source>
</evidence>
<sequence>MNYKWLSMMTASAVLLSNGALWLPAPANAATNTVNKSVFSLSKQPPLPQFKTGAGVLGAEVTPLGEEELRTETFSQLEKKSKRAKRQALQATHAEQQTYSMSDLNRLSYEELVEVLRKIEWKDIPDLFKFNSDSVEFYSDRDRVQAVINALEDSGRSFTDHDARGISTLVEVLRSGYYLGYYNKELKYLDQPEYKEKVLPAVKTIMANKYFAWGNNTQQEVIGATGKLISNTTVDVEIITKMTGLVSDFIDHFDEYGKDRDMSSSFYSVVQGIGYVLMWQVREPEDQKAFNGRIDNYLEQMFRIAHKDRASSDLSWLVSNGLYYTGSLGHYHSTPEKGNQILTEAMNLYPKLSELYFVAAEQIFYHYDEKNYYGNQIDLKQLKEEGKKKYLPNRYEFDGGSFIFRTGDQLTEEQLQRLYWAAKEVKAQFHRVVGNDQELEKGNPDDVLTVVIYNNPDEYRMNKSLYGYETENGGIYIEGDGTFFTYDRTPEQSIYSLEELFRHEFTHYLQGRYVVPGLFGRGEMYQNGRLPWFEEGGAEFFAGATRTDGIHPRKSVVGNLRYDDRSSRMSVSDTLHAQYGSWNFYNYGFAMQYHLFQNDFPMMDSIHNAIMKNDVAQFDRYIEQLSRDKRVNDAYQQTIDELVQNYEDWDVPLVSDDYLKDVEPKQKEEIYAEISEVTGLRDVETAEHESEFFNTFTLHGTYIGDRSAGEKQDWKKMNQVTDDFLKKLSEKSWNGYRTVTAYFVNYKVTKDGRFSYDVVFHGKLPEGSYSGNLAPVVEINGPYKGVVGESVSFSSKGTRDKDGKIMSYQWDFGDGQTSQEENPTHVYAEAGTYEVSLQVTDDAKQKVTKKTTVTISEKANKPSDNSNDSFENASKLEAFGKQIKAELSQQKQEEVYYFDVKKPDNIDVSVEVKDGKGVAWLLFHEDDLKNYIAYPNQVEGNQLMATLEAKPGRYYLNVYSTTEEPVSYKYQVSLAGGSKDFAESEPNNRFEDANGPLPLGEPVKGILQEDDNADVYRFELKKESDLEIILKHTKKEGINWLLYHEDDLKNPVSYPVEIDKGRMSATYTAEPGLYYLYVYKYQDEVIPYTILVNK</sequence>
<name>A0A0F6Y0L7_BRELA</name>
<dbReference type="PRINTS" id="PR00931">
    <property type="entry name" value="MICOLLPTASE"/>
</dbReference>
<keyword evidence="10" id="KW-0378">Hydrolase</keyword>
<keyword evidence="12" id="KW-0106">Calcium</keyword>
<evidence type="ECO:0000256" key="18">
    <source>
        <dbReference type="PIRSR" id="PIRSR602169-1"/>
    </source>
</evidence>
<comment type="catalytic activity">
    <reaction evidence="1">
        <text>Digestion of native collagen in the triple helical region at Xaa-|-Gly bonds. With synthetic peptides, a preference is shown for Gly at P3 and P1', Pro and Ala at P2 and P2', and hydroxyproline, Ala or Arg at P3'.</text>
        <dbReference type="EC" id="3.4.24.3"/>
    </reaction>
</comment>
<keyword evidence="14" id="KW-0482">Metalloprotease</keyword>
<keyword evidence="15" id="KW-0865">Zymogen</keyword>
<evidence type="ECO:0000256" key="8">
    <source>
        <dbReference type="ARBA" id="ARBA00022723"/>
    </source>
</evidence>